<gene>
    <name evidence="8" type="primary">XCP1</name>
    <name evidence="8" type="ORF">AK812_SmicGene14704</name>
</gene>
<dbReference type="InterPro" id="IPR025661">
    <property type="entry name" value="Pept_asp_AS"/>
</dbReference>
<evidence type="ECO:0000256" key="5">
    <source>
        <dbReference type="SAM" id="SignalP"/>
    </source>
</evidence>
<evidence type="ECO:0000256" key="1">
    <source>
        <dbReference type="ARBA" id="ARBA00008455"/>
    </source>
</evidence>
<dbReference type="InterPro" id="IPR039417">
    <property type="entry name" value="Peptidase_C1A_papain-like"/>
</dbReference>
<feature type="domain" description="Peptidase C1A papain C-terminal" evidence="6">
    <location>
        <begin position="254"/>
        <end position="469"/>
    </location>
</feature>
<reference evidence="8 9" key="1">
    <citation type="submission" date="2016-02" db="EMBL/GenBank/DDBJ databases">
        <title>Genome analysis of coral dinoflagellate symbionts highlights evolutionary adaptations to a symbiotic lifestyle.</title>
        <authorList>
            <person name="Aranda M."/>
            <person name="Li Y."/>
            <person name="Liew Y.J."/>
            <person name="Baumgarten S."/>
            <person name="Simakov O."/>
            <person name="Wilson M."/>
            <person name="Piel J."/>
            <person name="Ashoor H."/>
            <person name="Bougouffa S."/>
            <person name="Bajic V.B."/>
            <person name="Ryu T."/>
            <person name="Ravasi T."/>
            <person name="Bayer T."/>
            <person name="Micklem G."/>
            <person name="Kim H."/>
            <person name="Bhak J."/>
            <person name="Lajeunesse T.C."/>
            <person name="Voolstra C.R."/>
        </authorList>
    </citation>
    <scope>NUCLEOTIDE SEQUENCE [LARGE SCALE GENOMIC DNA]</scope>
    <source>
        <strain evidence="8 9">CCMP2467</strain>
    </source>
</reference>
<dbReference type="EMBL" id="LSRX01000264">
    <property type="protein sequence ID" value="OLQ02443.1"/>
    <property type="molecule type" value="Genomic_DNA"/>
</dbReference>
<dbReference type="SMART" id="SM00848">
    <property type="entry name" value="Inhibitor_I29"/>
    <property type="match status" value="1"/>
</dbReference>
<dbReference type="AlphaFoldDB" id="A0A1Q9E4W6"/>
<dbReference type="SUPFAM" id="SSF54001">
    <property type="entry name" value="Cysteine proteinases"/>
    <property type="match status" value="1"/>
</dbReference>
<dbReference type="InterPro" id="IPR038765">
    <property type="entry name" value="Papain-like_cys_pep_sf"/>
</dbReference>
<evidence type="ECO:0000256" key="2">
    <source>
        <dbReference type="ARBA" id="ARBA00023145"/>
    </source>
</evidence>
<dbReference type="GO" id="GO:0006508">
    <property type="term" value="P:proteolysis"/>
    <property type="evidence" value="ECO:0007669"/>
    <property type="project" value="InterPro"/>
</dbReference>
<dbReference type="InterPro" id="IPR000668">
    <property type="entry name" value="Peptidase_C1A_C"/>
</dbReference>
<evidence type="ECO:0000313" key="8">
    <source>
        <dbReference type="EMBL" id="OLQ02443.1"/>
    </source>
</evidence>
<keyword evidence="9" id="KW-1185">Reference proteome</keyword>
<proteinExistence type="inferred from homology"/>
<dbReference type="PROSITE" id="PS00639">
    <property type="entry name" value="THIOL_PROTEASE_HIS"/>
    <property type="match status" value="1"/>
</dbReference>
<dbReference type="Pfam" id="PF08246">
    <property type="entry name" value="Inhibitor_I29"/>
    <property type="match status" value="1"/>
</dbReference>
<comment type="similarity">
    <text evidence="1">Belongs to the peptidase C1 family.</text>
</comment>
<evidence type="ECO:0000313" key="9">
    <source>
        <dbReference type="Proteomes" id="UP000186817"/>
    </source>
</evidence>
<comment type="caution">
    <text evidence="8">The sequence shown here is derived from an EMBL/GenBank/DDBJ whole genome shotgun (WGS) entry which is preliminary data.</text>
</comment>
<dbReference type="Gene3D" id="3.90.70.10">
    <property type="entry name" value="Cysteine proteinases"/>
    <property type="match status" value="1"/>
</dbReference>
<organism evidence="8 9">
    <name type="scientific">Symbiodinium microadriaticum</name>
    <name type="common">Dinoflagellate</name>
    <name type="synonym">Zooxanthella microadriatica</name>
    <dbReference type="NCBI Taxonomy" id="2951"/>
    <lineage>
        <taxon>Eukaryota</taxon>
        <taxon>Sar</taxon>
        <taxon>Alveolata</taxon>
        <taxon>Dinophyceae</taxon>
        <taxon>Suessiales</taxon>
        <taxon>Symbiodiniaceae</taxon>
        <taxon>Symbiodinium</taxon>
    </lineage>
</organism>
<dbReference type="InterPro" id="IPR000169">
    <property type="entry name" value="Pept_cys_AS"/>
</dbReference>
<dbReference type="Pfam" id="PF00112">
    <property type="entry name" value="Peptidase_C1"/>
    <property type="match status" value="1"/>
</dbReference>
<dbReference type="Proteomes" id="UP000186817">
    <property type="component" value="Unassembled WGS sequence"/>
</dbReference>
<keyword evidence="3" id="KW-1015">Disulfide bond</keyword>
<feature type="compositionally biased region" description="Pro residues" evidence="4">
    <location>
        <begin position="475"/>
        <end position="489"/>
    </location>
</feature>
<name>A0A1Q9E4W6_SYMMI</name>
<accession>A0A1Q9E4W6</accession>
<dbReference type="OrthoDB" id="190265at2759"/>
<dbReference type="CDD" id="cd02248">
    <property type="entry name" value="Peptidase_C1A"/>
    <property type="match status" value="1"/>
</dbReference>
<sequence length="600" mass="63622">MAARVGRQQVRLWRSLALALACYWASSAFVAPGVHPAAPVSRGVDAPTARSAFGGPGGPGRGPPLAEPEWLGTAFFALIVLSFIPGPWQADPSSFVAVADRNFDPHDFFGREGPETSLGCARFRARSPFELRHSCASEDWTSMAKVLGTALALLGFVEAQQPRDDVQKAFDQFLKDFQKDYDDIEKQARFAAFAKNFEYIAEENAKGYSYKLGLNEFSDMTMDEFKMSKLGLAPPSVWGSLPSLGTHQVGNSTAPTSVDWRGKAVTPVKNQKQCGSCWAFSTTGALEGAWAIATGKLVSLSEQQLVDCSKKFGNQGCSGGLMDNGFKYEEQAPVCTEDSYPYLAKNGICKASGCTVGIPAHGVTGYKDVKVDDEQALMDAVSKQPVSVAIEADQMAFQMYKSGVLTKTCGTKLDHGVLVVGYGTEDGTDYWLVKNSWGSTWGMDGFVKLERGKPGPGECGIKSQASYPVVSGKPGPSPSPSPPSPPSPTPSKSHYEKPPCQSDEAQAEVEGAGGSVCAPHCDSGSCPSDTPEGTTAKPMCILQDSSSGSKYCALACILGGCPEGSKCVHLSSLLGICVYPDAEATSKKMSLAVDSTEISI</sequence>
<dbReference type="PANTHER" id="PTHR12411">
    <property type="entry name" value="CYSTEINE PROTEASE FAMILY C1-RELATED"/>
    <property type="match status" value="1"/>
</dbReference>
<dbReference type="SMART" id="SM00645">
    <property type="entry name" value="Pept_C1"/>
    <property type="match status" value="1"/>
</dbReference>
<feature type="domain" description="Cathepsin propeptide inhibitor" evidence="7">
    <location>
        <begin position="170"/>
        <end position="225"/>
    </location>
</feature>
<evidence type="ECO:0000259" key="7">
    <source>
        <dbReference type="SMART" id="SM00848"/>
    </source>
</evidence>
<dbReference type="InterPro" id="IPR013201">
    <property type="entry name" value="Prot_inhib_I29"/>
</dbReference>
<dbReference type="InterPro" id="IPR025660">
    <property type="entry name" value="Pept_his_AS"/>
</dbReference>
<evidence type="ECO:0000256" key="4">
    <source>
        <dbReference type="SAM" id="MobiDB-lite"/>
    </source>
</evidence>
<dbReference type="PROSITE" id="PS00139">
    <property type="entry name" value="THIOL_PROTEASE_CYS"/>
    <property type="match status" value="1"/>
</dbReference>
<dbReference type="FunFam" id="3.90.70.10:FF:000039">
    <property type="entry name" value="Cysteine proteinase 2, putative"/>
    <property type="match status" value="1"/>
</dbReference>
<feature type="signal peptide" evidence="5">
    <location>
        <begin position="1"/>
        <end position="28"/>
    </location>
</feature>
<dbReference type="InterPro" id="IPR013128">
    <property type="entry name" value="Peptidase_C1A"/>
</dbReference>
<feature type="region of interest" description="Disordered" evidence="4">
    <location>
        <begin position="457"/>
        <end position="506"/>
    </location>
</feature>
<keyword evidence="5" id="KW-0732">Signal</keyword>
<dbReference type="OMA" id="QYGYCLA"/>
<evidence type="ECO:0000256" key="3">
    <source>
        <dbReference type="ARBA" id="ARBA00023157"/>
    </source>
</evidence>
<dbReference type="PROSITE" id="PS00640">
    <property type="entry name" value="THIOL_PROTEASE_ASN"/>
    <property type="match status" value="1"/>
</dbReference>
<dbReference type="PRINTS" id="PR00705">
    <property type="entry name" value="PAPAIN"/>
</dbReference>
<evidence type="ECO:0000259" key="6">
    <source>
        <dbReference type="SMART" id="SM00645"/>
    </source>
</evidence>
<dbReference type="GO" id="GO:0008234">
    <property type="term" value="F:cysteine-type peptidase activity"/>
    <property type="evidence" value="ECO:0007669"/>
    <property type="project" value="InterPro"/>
</dbReference>
<feature type="chain" id="PRO_5018719609" evidence="5">
    <location>
        <begin position="29"/>
        <end position="600"/>
    </location>
</feature>
<keyword evidence="2" id="KW-0865">Zymogen</keyword>
<protein>
    <submittedName>
        <fullName evidence="8">Xylem cysteine proteinase 1</fullName>
    </submittedName>
</protein>